<name>A0A8S9RXI6_BRACR</name>
<protein>
    <submittedName>
        <fullName evidence="1">Uncharacterized protein</fullName>
    </submittedName>
</protein>
<evidence type="ECO:0000313" key="1">
    <source>
        <dbReference type="EMBL" id="KAF3584872.1"/>
    </source>
</evidence>
<accession>A0A8S9RXI6</accession>
<reference evidence="1" key="1">
    <citation type="submission" date="2019-12" db="EMBL/GenBank/DDBJ databases">
        <title>Genome sequencing and annotation of Brassica cretica.</title>
        <authorList>
            <person name="Studholme D.J."/>
            <person name="Sarris P."/>
        </authorList>
    </citation>
    <scope>NUCLEOTIDE SEQUENCE</scope>
    <source>
        <strain evidence="1">PFS-109/04</strain>
        <tissue evidence="1">Leaf</tissue>
    </source>
</reference>
<organism evidence="1 2">
    <name type="scientific">Brassica cretica</name>
    <name type="common">Mustard</name>
    <dbReference type="NCBI Taxonomy" id="69181"/>
    <lineage>
        <taxon>Eukaryota</taxon>
        <taxon>Viridiplantae</taxon>
        <taxon>Streptophyta</taxon>
        <taxon>Embryophyta</taxon>
        <taxon>Tracheophyta</taxon>
        <taxon>Spermatophyta</taxon>
        <taxon>Magnoliopsida</taxon>
        <taxon>eudicotyledons</taxon>
        <taxon>Gunneridae</taxon>
        <taxon>Pentapetalae</taxon>
        <taxon>rosids</taxon>
        <taxon>malvids</taxon>
        <taxon>Brassicales</taxon>
        <taxon>Brassicaceae</taxon>
        <taxon>Brassiceae</taxon>
        <taxon>Brassica</taxon>
    </lineage>
</organism>
<dbReference type="AlphaFoldDB" id="A0A8S9RXI6"/>
<sequence length="102" mass="11525">MKREKTQQFNIVVNESETKSISNRFVSETYLNLQANPAAMSRSMNSGEHVTLKRFQLSGVPPLVRLPHRVLSSPEESVDWKPRASHHPGTSRILFPDACPLL</sequence>
<dbReference type="EMBL" id="QGKX02000088">
    <property type="protein sequence ID" value="KAF3584872.1"/>
    <property type="molecule type" value="Genomic_DNA"/>
</dbReference>
<comment type="caution">
    <text evidence="1">The sequence shown here is derived from an EMBL/GenBank/DDBJ whole genome shotgun (WGS) entry which is preliminary data.</text>
</comment>
<gene>
    <name evidence="1" type="ORF">F2Q69_00027676</name>
</gene>
<proteinExistence type="predicted"/>
<dbReference type="Proteomes" id="UP000712600">
    <property type="component" value="Unassembled WGS sequence"/>
</dbReference>
<evidence type="ECO:0000313" key="2">
    <source>
        <dbReference type="Proteomes" id="UP000712600"/>
    </source>
</evidence>